<reference evidence="1" key="1">
    <citation type="submission" date="2019-08" db="EMBL/GenBank/DDBJ databases">
        <authorList>
            <person name="Kucharzyk K."/>
            <person name="Murdoch R.W."/>
            <person name="Higgins S."/>
            <person name="Loffler F."/>
        </authorList>
    </citation>
    <scope>NUCLEOTIDE SEQUENCE</scope>
</reference>
<gene>
    <name evidence="1" type="ORF">SDC9_181092</name>
</gene>
<dbReference type="AlphaFoldDB" id="A0A645HCU3"/>
<accession>A0A645HCU3</accession>
<protein>
    <submittedName>
        <fullName evidence="1">Uncharacterized protein</fullName>
    </submittedName>
</protein>
<name>A0A645HCU3_9ZZZZ</name>
<dbReference type="EMBL" id="VSSQ01086175">
    <property type="protein sequence ID" value="MPN33603.1"/>
    <property type="molecule type" value="Genomic_DNA"/>
</dbReference>
<proteinExistence type="predicted"/>
<evidence type="ECO:0000313" key="1">
    <source>
        <dbReference type="EMBL" id="MPN33603.1"/>
    </source>
</evidence>
<comment type="caution">
    <text evidence="1">The sequence shown here is derived from an EMBL/GenBank/DDBJ whole genome shotgun (WGS) entry which is preliminary data.</text>
</comment>
<sequence>MPPRAAPSAVRPKVNPGKVKLVAELLGLSEEDEESLLARLIDEYLALRNA</sequence>
<organism evidence="1">
    <name type="scientific">bioreactor metagenome</name>
    <dbReference type="NCBI Taxonomy" id="1076179"/>
    <lineage>
        <taxon>unclassified sequences</taxon>
        <taxon>metagenomes</taxon>
        <taxon>ecological metagenomes</taxon>
    </lineage>
</organism>